<proteinExistence type="predicted"/>
<reference evidence="1 2" key="1">
    <citation type="submission" date="2011-11" db="EMBL/GenBank/DDBJ databases">
        <title>The Genome Sequence of Dialister succinatiphilus YIT 11850.</title>
        <authorList>
            <consortium name="The Broad Institute Genome Sequencing Platform"/>
            <person name="Earl A."/>
            <person name="Ward D."/>
            <person name="Feldgarden M."/>
            <person name="Gevers D."/>
            <person name="Morotomi M."/>
            <person name="Young S.K."/>
            <person name="Zeng Q."/>
            <person name="Gargeya S."/>
            <person name="Fitzgerald M."/>
            <person name="Haas B."/>
            <person name="Abouelleil A."/>
            <person name="Alvarado L."/>
            <person name="Arachchi H.M."/>
            <person name="Berlin A."/>
            <person name="Brown A."/>
            <person name="Chapman S.B."/>
            <person name="Dunbar C."/>
            <person name="Gearin G."/>
            <person name="Goldberg J."/>
            <person name="Griggs A."/>
            <person name="Gujja S."/>
            <person name="Heiman D."/>
            <person name="Howarth C."/>
            <person name="Lui A."/>
            <person name="MacDonald P.J.P."/>
            <person name="Montmayeur A."/>
            <person name="Murphy C."/>
            <person name="Neiman D."/>
            <person name="Pearson M."/>
            <person name="Priest M."/>
            <person name="Roberts A."/>
            <person name="Saif S."/>
            <person name="Shea T."/>
            <person name="Sisk P."/>
            <person name="Stolte C."/>
            <person name="Sykes S."/>
            <person name="Wortman J."/>
            <person name="Nusbaum C."/>
            <person name="Birren B."/>
        </authorList>
    </citation>
    <scope>NUCLEOTIDE SEQUENCE [LARGE SCALE GENOMIC DNA]</scope>
    <source>
        <strain evidence="1 2">YIT 11850</strain>
    </source>
</reference>
<gene>
    <name evidence="1" type="ORF">HMPREF9453_01706</name>
</gene>
<sequence>MTLQETAEKTMDIRKIYHALEKEMHRKEWTSEEDALAFLTDAALIGRLVMAKEGRWPSSEESMLPSKIGECVWWLAVLAEENGLSFADCVETFLKEKEGFLKQE</sequence>
<dbReference type="eggNOG" id="ENOG5032RYX">
    <property type="taxonomic scope" value="Bacteria"/>
</dbReference>
<evidence type="ECO:0008006" key="3">
    <source>
        <dbReference type="Google" id="ProtNLM"/>
    </source>
</evidence>
<organism evidence="1 2">
    <name type="scientific">Dialister succinatiphilus YIT 11850</name>
    <dbReference type="NCBI Taxonomy" id="742743"/>
    <lineage>
        <taxon>Bacteria</taxon>
        <taxon>Bacillati</taxon>
        <taxon>Bacillota</taxon>
        <taxon>Negativicutes</taxon>
        <taxon>Veillonellales</taxon>
        <taxon>Veillonellaceae</taxon>
        <taxon>Dialister</taxon>
    </lineage>
</organism>
<name>H1D268_9FIRM</name>
<dbReference type="AlphaFoldDB" id="H1D268"/>
<comment type="caution">
    <text evidence="1">The sequence shown here is derived from an EMBL/GenBank/DDBJ whole genome shotgun (WGS) entry which is preliminary data.</text>
</comment>
<dbReference type="PATRIC" id="fig|742743.3.peg.1732"/>
<evidence type="ECO:0000313" key="1">
    <source>
        <dbReference type="EMBL" id="EHO62416.1"/>
    </source>
</evidence>
<protein>
    <recommendedName>
        <fullName evidence="3">MazG-like protein</fullName>
    </recommendedName>
</protein>
<evidence type="ECO:0000313" key="2">
    <source>
        <dbReference type="Proteomes" id="UP000003277"/>
    </source>
</evidence>
<dbReference type="HOGENOM" id="CLU_160052_1_0_9"/>
<dbReference type="Proteomes" id="UP000003277">
    <property type="component" value="Unassembled WGS sequence"/>
</dbReference>
<dbReference type="EMBL" id="ADLT01000053">
    <property type="protein sequence ID" value="EHO62416.1"/>
    <property type="molecule type" value="Genomic_DNA"/>
</dbReference>
<keyword evidence="2" id="KW-1185">Reference proteome</keyword>
<accession>H1D268</accession>
<dbReference type="OrthoDB" id="196226at2"/>
<dbReference type="STRING" id="742743.HMPREF9453_01706"/>